<dbReference type="InterPro" id="IPR028994">
    <property type="entry name" value="Integrin_alpha_N"/>
</dbReference>
<feature type="domain" description="SGNH hydrolase-type esterase" evidence="3">
    <location>
        <begin position="108"/>
        <end position="303"/>
    </location>
</feature>
<evidence type="ECO:0000259" key="3">
    <source>
        <dbReference type="Pfam" id="PF13472"/>
    </source>
</evidence>
<keyword evidence="5" id="KW-1185">Reference proteome</keyword>
<dbReference type="Proteomes" id="UP001610335">
    <property type="component" value="Unassembled WGS sequence"/>
</dbReference>
<dbReference type="Pfam" id="PF13472">
    <property type="entry name" value="Lipase_GDSL_2"/>
    <property type="match status" value="1"/>
</dbReference>
<keyword evidence="1" id="KW-0732">Signal</keyword>
<keyword evidence="2" id="KW-0472">Membrane</keyword>
<dbReference type="EMBL" id="JBFXLS010000005">
    <property type="protein sequence ID" value="KAL2833014.1"/>
    <property type="molecule type" value="Genomic_DNA"/>
</dbReference>
<dbReference type="InterPro" id="IPR013830">
    <property type="entry name" value="SGNH_hydro"/>
</dbReference>
<dbReference type="SUPFAM" id="SSF69318">
    <property type="entry name" value="Integrin alpha N-terminal domain"/>
    <property type="match status" value="2"/>
</dbReference>
<name>A0ABR4IZ44_9EURO</name>
<keyword evidence="2" id="KW-0812">Transmembrane</keyword>
<protein>
    <recommendedName>
        <fullName evidence="3">SGNH hydrolase-type esterase domain-containing protein</fullName>
    </recommendedName>
</protein>
<evidence type="ECO:0000256" key="2">
    <source>
        <dbReference type="SAM" id="Phobius"/>
    </source>
</evidence>
<dbReference type="SUPFAM" id="SSF52266">
    <property type="entry name" value="SGNH hydrolase"/>
    <property type="match status" value="1"/>
</dbReference>
<dbReference type="Gene3D" id="2.130.10.130">
    <property type="entry name" value="Integrin alpha, N-terminal"/>
    <property type="match status" value="1"/>
</dbReference>
<evidence type="ECO:0000313" key="4">
    <source>
        <dbReference type="EMBL" id="KAL2833014.1"/>
    </source>
</evidence>
<reference evidence="4 5" key="1">
    <citation type="submission" date="2024-07" db="EMBL/GenBank/DDBJ databases">
        <title>Section-level genome sequencing and comparative genomics of Aspergillus sections Usti and Cavernicolus.</title>
        <authorList>
            <consortium name="Lawrence Berkeley National Laboratory"/>
            <person name="Nybo J.L."/>
            <person name="Vesth T.C."/>
            <person name="Theobald S."/>
            <person name="Frisvad J.C."/>
            <person name="Larsen T.O."/>
            <person name="Kjaerboelling I."/>
            <person name="Rothschild-Mancinelli K."/>
            <person name="Lyhne E.K."/>
            <person name="Kogle M.E."/>
            <person name="Barry K."/>
            <person name="Clum A."/>
            <person name="Na H."/>
            <person name="Ledsgaard L."/>
            <person name="Lin J."/>
            <person name="Lipzen A."/>
            <person name="Kuo A."/>
            <person name="Riley R."/>
            <person name="Mondo S."/>
            <person name="LaButti K."/>
            <person name="Haridas S."/>
            <person name="Pangalinan J."/>
            <person name="Salamov A.A."/>
            <person name="Simmons B.A."/>
            <person name="Magnuson J.K."/>
            <person name="Chen J."/>
            <person name="Drula E."/>
            <person name="Henrissat B."/>
            <person name="Wiebenga A."/>
            <person name="Lubbers R.J."/>
            <person name="Gomes A.C."/>
            <person name="Makela M.R."/>
            <person name="Stajich J."/>
            <person name="Grigoriev I.V."/>
            <person name="Mortensen U.H."/>
            <person name="De vries R.P."/>
            <person name="Baker S.E."/>
            <person name="Andersen M.R."/>
        </authorList>
    </citation>
    <scope>NUCLEOTIDE SEQUENCE [LARGE SCALE GENOMIC DNA]</scope>
    <source>
        <strain evidence="4 5">CBS 600.67</strain>
    </source>
</reference>
<organism evidence="4 5">
    <name type="scientific">Aspergillus cavernicola</name>
    <dbReference type="NCBI Taxonomy" id="176166"/>
    <lineage>
        <taxon>Eukaryota</taxon>
        <taxon>Fungi</taxon>
        <taxon>Dikarya</taxon>
        <taxon>Ascomycota</taxon>
        <taxon>Pezizomycotina</taxon>
        <taxon>Eurotiomycetes</taxon>
        <taxon>Eurotiomycetidae</taxon>
        <taxon>Eurotiales</taxon>
        <taxon>Aspergillaceae</taxon>
        <taxon>Aspergillus</taxon>
        <taxon>Aspergillus subgen. Nidulantes</taxon>
    </lineage>
</organism>
<dbReference type="InterPro" id="IPR036514">
    <property type="entry name" value="SGNH_hydro_sf"/>
</dbReference>
<proteinExistence type="predicted"/>
<evidence type="ECO:0000313" key="5">
    <source>
        <dbReference type="Proteomes" id="UP001610335"/>
    </source>
</evidence>
<evidence type="ECO:0000256" key="1">
    <source>
        <dbReference type="ARBA" id="ARBA00022729"/>
    </source>
</evidence>
<dbReference type="Pfam" id="PF13517">
    <property type="entry name" value="FG-GAP_3"/>
    <property type="match status" value="2"/>
</dbReference>
<dbReference type="InterPro" id="IPR051532">
    <property type="entry name" value="Ester_Hydrolysis_Enzymes"/>
</dbReference>
<gene>
    <name evidence="4" type="ORF">BDW59DRAFT_157153</name>
</gene>
<accession>A0ABR4IZ44</accession>
<sequence length="1389" mass="155856">MASEPIASSPFVQHRQSYESMTMAKGPRRIISTWNGQVREGKRNRNQPPNGLWPMARSWVLFLSVLLGAWFALAAPGDHNHHGYAHSKFHDVSKRAEYEKVPLRILSLGASLTWGLLSTSGNGYRKPLRDQLRFDGWEVDMVGRLTNGDMYDNEVEAHSGDTITKIQAASKLSLDYRPNVVLINAGINDARLEIDIINIGRRMQNMIEDILSTAGMDKTIIILSTLIPSENFNIVIHREEINMQYRSLVQTMQADGVRIVLADMDPEYPDAGNGWLSFPDDFYHADKTPPGTDDTHPNEQGYAKMAYVFYKGIMAARDKGFLQMPNEMDSVAGPCQKVKGDGVSSVGLTQHGSGKTDGIYYHSSEAMGTILSVTSDYDHNQWFFARLFRQDRDDLLGWFNHSDGSVAYGTWRNTGNQNQMFVRIADTSVADNCVPRGVVFIDLNADGLDDFACIGSDGTVYASINQGDGTDSTPPTFEYIGKVRESLGAQNRVRLADIDGDGRADYCVIADDGDISCWRNGGLKDVPEYWQPMGKRFTGNGFHDIRGVRFEDINGDGRDDWMWVNDDGETHTYTNSRSCHRGEVGDGLKVIWRHAFHKGVSHGPTHHGMSGFLSDDIFDVERNYLRDRVHLARVYGEPQDFGLLGRQDYVFMEHIKNEDRGKHQFNMHVWKNTGSGGTKIKVDGNQYCNMMGHTDGRMDYVWILSKGAMRMYENKGATILGGSESFWGPNYVIWDPVYQSIAREVDRRDLHLVDWNGDGKCDIVWTDPENQNRPQVWLNHFDAATKEFNWEYNANPAPDLYCPEKRGLGLFDLPVQFADLSGSGRGDYLCIERDGRTWGWVHNEAGTWVYADQFKSTEGKDRANLHWADVDADGRADLIFTDKFNGDGTVWLNKGRQDVANSRYHWELLGEVFAGAAAGACTYYPDLDGNGRADMHILTDSLANKARTWFSHCGRVDRVGDDGVPPDVDEDDGEYDQEDTDGLDFDYARCTKSYEVLEDIPDDVESACVSLYVLETMRTMLKNDLQNYTDILDDGYDGKFQMYAEVVADQSPGFVHDFLMTNGSQYFNCKAHELVLFCPTCADRMQEIAPYTRCRYCTADQDGQAYINVTEPCPPDMSEAGALTKEQMTYWWTFKNQGVEAEFYEGLFTDTGIMEDQIVISDYMKRPYTQWCVEHGTCWQSGWDFDVPVLDPYFGVDDVANPKNTIAGYLSKLSDLQHGLDNAINDIRIGVRRSWSGEDMVDALSSAVLSIHQALESMAEVVDAAEEIEEERKKEMILLFLSAFLILIPIGGEILSAISGMAAIGRIVAMAGEGALVGLDIYTVVEDPSSAPFIIFGYILHVGALRDATKIRNAAVARRGMKQEDVDKMGAVFSRGMVKIDTVMKACKL</sequence>
<dbReference type="InterPro" id="IPR013517">
    <property type="entry name" value="FG-GAP"/>
</dbReference>
<dbReference type="PANTHER" id="PTHR30383:SF31">
    <property type="entry name" value="SGNH HYDROLASE-TYPE ESTERASE DOMAIN-CONTAINING PROTEIN-RELATED"/>
    <property type="match status" value="1"/>
</dbReference>
<feature type="transmembrane region" description="Helical" evidence="2">
    <location>
        <begin position="1276"/>
        <end position="1295"/>
    </location>
</feature>
<comment type="caution">
    <text evidence="4">The sequence shown here is derived from an EMBL/GenBank/DDBJ whole genome shotgun (WGS) entry which is preliminary data.</text>
</comment>
<dbReference type="PANTHER" id="PTHR30383">
    <property type="entry name" value="THIOESTERASE 1/PROTEASE 1/LYSOPHOSPHOLIPASE L1"/>
    <property type="match status" value="1"/>
</dbReference>
<keyword evidence="2" id="KW-1133">Transmembrane helix</keyword>
<dbReference type="Gene3D" id="3.40.50.1110">
    <property type="entry name" value="SGNH hydrolase"/>
    <property type="match status" value="1"/>
</dbReference>